<evidence type="ECO:0000256" key="1">
    <source>
        <dbReference type="SAM" id="MobiDB-lite"/>
    </source>
</evidence>
<accession>A0A0C9UGF5</accession>
<protein>
    <submittedName>
        <fullName evidence="2">Uncharacterized protein</fullName>
    </submittedName>
</protein>
<dbReference type="EMBL" id="KN837316">
    <property type="protein sequence ID" value="KIJ28057.1"/>
    <property type="molecule type" value="Genomic_DNA"/>
</dbReference>
<keyword evidence="3" id="KW-1185">Reference proteome</keyword>
<reference evidence="2 3" key="1">
    <citation type="submission" date="2014-06" db="EMBL/GenBank/DDBJ databases">
        <title>Evolutionary Origins and Diversification of the Mycorrhizal Mutualists.</title>
        <authorList>
            <consortium name="DOE Joint Genome Institute"/>
            <consortium name="Mycorrhizal Genomics Consortium"/>
            <person name="Kohler A."/>
            <person name="Kuo A."/>
            <person name="Nagy L.G."/>
            <person name="Floudas D."/>
            <person name="Copeland A."/>
            <person name="Barry K.W."/>
            <person name="Cichocki N."/>
            <person name="Veneault-Fourrey C."/>
            <person name="LaButti K."/>
            <person name="Lindquist E.A."/>
            <person name="Lipzen A."/>
            <person name="Lundell T."/>
            <person name="Morin E."/>
            <person name="Murat C."/>
            <person name="Riley R."/>
            <person name="Ohm R."/>
            <person name="Sun H."/>
            <person name="Tunlid A."/>
            <person name="Henrissat B."/>
            <person name="Grigoriev I.V."/>
            <person name="Hibbett D.S."/>
            <person name="Martin F."/>
        </authorList>
    </citation>
    <scope>NUCLEOTIDE SEQUENCE [LARGE SCALE GENOMIC DNA]</scope>
    <source>
        <strain evidence="2 3">SS14</strain>
    </source>
</reference>
<sequence>MDLTRSEQATTAAAGAINPHPTPVTTAAANVFEPPRPTQDDSEPAVSPIGKNVEKDEEAKEEIAALAAVGTGIYNPPDWDFQPFVKNHRRAVWSLHPNGILYLASRISQYDKLEAVQGVPLNVYEKRLSTTRLKWRRALASSYMDHWPAFNYKSLLGPNPSKEELKTAKNLAGAHQDR</sequence>
<gene>
    <name evidence="2" type="ORF">M422DRAFT_784662</name>
</gene>
<name>A0A0C9UGF5_SPHS4</name>
<dbReference type="HOGENOM" id="CLU_1511535_0_0_1"/>
<feature type="region of interest" description="Disordered" evidence="1">
    <location>
        <begin position="1"/>
        <end position="55"/>
    </location>
</feature>
<dbReference type="AlphaFoldDB" id="A0A0C9UGF5"/>
<dbReference type="Proteomes" id="UP000054279">
    <property type="component" value="Unassembled WGS sequence"/>
</dbReference>
<organism evidence="2 3">
    <name type="scientific">Sphaerobolus stellatus (strain SS14)</name>
    <dbReference type="NCBI Taxonomy" id="990650"/>
    <lineage>
        <taxon>Eukaryota</taxon>
        <taxon>Fungi</taxon>
        <taxon>Dikarya</taxon>
        <taxon>Basidiomycota</taxon>
        <taxon>Agaricomycotina</taxon>
        <taxon>Agaricomycetes</taxon>
        <taxon>Phallomycetidae</taxon>
        <taxon>Geastrales</taxon>
        <taxon>Sphaerobolaceae</taxon>
        <taxon>Sphaerobolus</taxon>
    </lineage>
</organism>
<evidence type="ECO:0000313" key="2">
    <source>
        <dbReference type="EMBL" id="KIJ28057.1"/>
    </source>
</evidence>
<proteinExistence type="predicted"/>
<evidence type="ECO:0000313" key="3">
    <source>
        <dbReference type="Proteomes" id="UP000054279"/>
    </source>
</evidence>
<feature type="compositionally biased region" description="Polar residues" evidence="1">
    <location>
        <begin position="1"/>
        <end position="11"/>
    </location>
</feature>